<proteinExistence type="predicted"/>
<reference evidence="1 2" key="1">
    <citation type="submission" date="2014-04" db="EMBL/GenBank/DDBJ databases">
        <authorList>
            <consortium name="DOE Joint Genome Institute"/>
            <person name="Kuo A."/>
            <person name="Kohler A."/>
            <person name="Costa M.D."/>
            <person name="Nagy L.G."/>
            <person name="Floudas D."/>
            <person name="Copeland A."/>
            <person name="Barry K.W."/>
            <person name="Cichocki N."/>
            <person name="Veneault-Fourrey C."/>
            <person name="LaButti K."/>
            <person name="Lindquist E.A."/>
            <person name="Lipzen A."/>
            <person name="Lundell T."/>
            <person name="Morin E."/>
            <person name="Murat C."/>
            <person name="Sun H."/>
            <person name="Tunlid A."/>
            <person name="Henrissat B."/>
            <person name="Grigoriev I.V."/>
            <person name="Hibbett D.S."/>
            <person name="Martin F."/>
            <person name="Nordberg H.P."/>
            <person name="Cantor M.N."/>
            <person name="Hua S.X."/>
        </authorList>
    </citation>
    <scope>NUCLEOTIDE SEQUENCE [LARGE SCALE GENOMIC DNA]</scope>
    <source>
        <strain evidence="1 2">441</strain>
    </source>
</reference>
<accession>A0A0C9YWA3</accession>
<dbReference type="Proteomes" id="UP000054018">
    <property type="component" value="Unassembled WGS sequence"/>
</dbReference>
<name>A0A0C9YWA3_9AGAM</name>
<sequence length="113" mass="12985">MEPLPTNSLIHWPCGALSKPNHRGYTLCQVLNWNDKTYKSVQEGLHEVCEEYFDFGLTFPNQAPAAVAMFLNAAQTRFPILNEYQDQWPAQDFATMYLKNKVATDKAKMRART</sequence>
<gene>
    <name evidence="1" type="ORF">PISMIDRAFT_109823</name>
</gene>
<dbReference type="EMBL" id="KN833809">
    <property type="protein sequence ID" value="KIK18254.1"/>
    <property type="molecule type" value="Genomic_DNA"/>
</dbReference>
<evidence type="ECO:0000313" key="1">
    <source>
        <dbReference type="EMBL" id="KIK18254.1"/>
    </source>
</evidence>
<evidence type="ECO:0000313" key="2">
    <source>
        <dbReference type="Proteomes" id="UP000054018"/>
    </source>
</evidence>
<dbReference type="STRING" id="765257.A0A0C9YWA3"/>
<dbReference type="OrthoDB" id="3067928at2759"/>
<organism evidence="1 2">
    <name type="scientific">Pisolithus microcarpus 441</name>
    <dbReference type="NCBI Taxonomy" id="765257"/>
    <lineage>
        <taxon>Eukaryota</taxon>
        <taxon>Fungi</taxon>
        <taxon>Dikarya</taxon>
        <taxon>Basidiomycota</taxon>
        <taxon>Agaricomycotina</taxon>
        <taxon>Agaricomycetes</taxon>
        <taxon>Agaricomycetidae</taxon>
        <taxon>Boletales</taxon>
        <taxon>Sclerodermatineae</taxon>
        <taxon>Pisolithaceae</taxon>
        <taxon>Pisolithus</taxon>
    </lineage>
</organism>
<keyword evidence="2" id="KW-1185">Reference proteome</keyword>
<dbReference type="AlphaFoldDB" id="A0A0C9YWA3"/>
<protein>
    <submittedName>
        <fullName evidence="1">Uncharacterized protein</fullName>
    </submittedName>
</protein>
<dbReference type="HOGENOM" id="CLU_171260_0_0_1"/>
<reference evidence="2" key="2">
    <citation type="submission" date="2015-01" db="EMBL/GenBank/DDBJ databases">
        <title>Evolutionary Origins and Diversification of the Mycorrhizal Mutualists.</title>
        <authorList>
            <consortium name="DOE Joint Genome Institute"/>
            <consortium name="Mycorrhizal Genomics Consortium"/>
            <person name="Kohler A."/>
            <person name="Kuo A."/>
            <person name="Nagy L.G."/>
            <person name="Floudas D."/>
            <person name="Copeland A."/>
            <person name="Barry K.W."/>
            <person name="Cichocki N."/>
            <person name="Veneault-Fourrey C."/>
            <person name="LaButti K."/>
            <person name="Lindquist E.A."/>
            <person name="Lipzen A."/>
            <person name="Lundell T."/>
            <person name="Morin E."/>
            <person name="Murat C."/>
            <person name="Riley R."/>
            <person name="Ohm R."/>
            <person name="Sun H."/>
            <person name="Tunlid A."/>
            <person name="Henrissat B."/>
            <person name="Grigoriev I.V."/>
            <person name="Hibbett D.S."/>
            <person name="Martin F."/>
        </authorList>
    </citation>
    <scope>NUCLEOTIDE SEQUENCE [LARGE SCALE GENOMIC DNA]</scope>
    <source>
        <strain evidence="2">441</strain>
    </source>
</reference>